<dbReference type="Pfam" id="PF07664">
    <property type="entry name" value="FeoB_C"/>
    <property type="match status" value="1"/>
</dbReference>
<feature type="transmembrane region" description="Helical" evidence="1">
    <location>
        <begin position="209"/>
        <end position="232"/>
    </location>
</feature>
<dbReference type="InterPro" id="IPR050860">
    <property type="entry name" value="FeoB_GTPase"/>
</dbReference>
<feature type="transmembrane region" description="Helical" evidence="1">
    <location>
        <begin position="108"/>
        <end position="127"/>
    </location>
</feature>
<protein>
    <submittedName>
        <fullName evidence="4">Ferrous iron transporter B</fullName>
    </submittedName>
</protein>
<keyword evidence="1" id="KW-1133">Transmembrane helix</keyword>
<keyword evidence="1" id="KW-0472">Membrane</keyword>
<evidence type="ECO:0000313" key="5">
    <source>
        <dbReference type="Proteomes" id="UP000784880"/>
    </source>
</evidence>
<evidence type="ECO:0000313" key="4">
    <source>
        <dbReference type="EMBL" id="MBU9710392.1"/>
    </source>
</evidence>
<comment type="caution">
    <text evidence="4">The sequence shown here is derived from an EMBL/GenBank/DDBJ whole genome shotgun (WGS) entry which is preliminary data.</text>
</comment>
<name>A0ABS6JC21_9BACI</name>
<dbReference type="PANTHER" id="PTHR43185">
    <property type="entry name" value="FERROUS IRON TRANSPORT PROTEIN B"/>
    <property type="match status" value="1"/>
</dbReference>
<feature type="domain" description="Ferrous iron transport protein B C-terminal" evidence="2">
    <location>
        <begin position="54"/>
        <end position="101"/>
    </location>
</feature>
<feature type="domain" description="Nucleoside transporter/FeoB GTPase Gate" evidence="3">
    <location>
        <begin position="116"/>
        <end position="207"/>
    </location>
</feature>
<evidence type="ECO:0000256" key="1">
    <source>
        <dbReference type="SAM" id="Phobius"/>
    </source>
</evidence>
<dbReference type="PANTHER" id="PTHR43185:SF1">
    <property type="entry name" value="FE(2+) TRANSPORTER FEOB"/>
    <property type="match status" value="1"/>
</dbReference>
<feature type="transmembrane region" description="Helical" evidence="1">
    <location>
        <begin position="50"/>
        <end position="71"/>
    </location>
</feature>
<dbReference type="Proteomes" id="UP000784880">
    <property type="component" value="Unassembled WGS sequence"/>
</dbReference>
<evidence type="ECO:0000259" key="3">
    <source>
        <dbReference type="Pfam" id="PF07670"/>
    </source>
</evidence>
<dbReference type="InterPro" id="IPR011642">
    <property type="entry name" value="Gate_dom"/>
</dbReference>
<evidence type="ECO:0000259" key="2">
    <source>
        <dbReference type="Pfam" id="PF07664"/>
    </source>
</evidence>
<dbReference type="EMBL" id="JAHQCS010000025">
    <property type="protein sequence ID" value="MBU9710392.1"/>
    <property type="molecule type" value="Genomic_DNA"/>
</dbReference>
<feature type="transmembrane region" description="Helical" evidence="1">
    <location>
        <begin position="178"/>
        <end position="202"/>
    </location>
</feature>
<dbReference type="RefSeq" id="WP_281419752.1">
    <property type="nucleotide sequence ID" value="NZ_JAHQCS010000025.1"/>
</dbReference>
<feature type="transmembrane region" description="Helical" evidence="1">
    <location>
        <begin position="22"/>
        <end position="44"/>
    </location>
</feature>
<sequence>GYGCAVPAIIGTRAATTRKERLIVAALVTLAIPCTAQTGAFIALLGDHSIFLLILVFCVSFFVLLIGGLLLNKLIKGRVDPLLIEVPNFLMPNGRALIKKIGLRTKHFMIEAEIPMIMGILIAAFVIETGLLTASGEYVKPIVVDWLGLPEEASIALVLGVIRRELGVLPLLQMDLSLLQMFVGSVVALLYLPCLSVFAVLMKEFKTKVALLITISTIVFAFFIGGVINQVVRAITGL</sequence>
<organism evidence="4 5">
    <name type="scientific">Evansella tamaricis</name>
    <dbReference type="NCBI Taxonomy" id="2069301"/>
    <lineage>
        <taxon>Bacteria</taxon>
        <taxon>Bacillati</taxon>
        <taxon>Bacillota</taxon>
        <taxon>Bacilli</taxon>
        <taxon>Bacillales</taxon>
        <taxon>Bacillaceae</taxon>
        <taxon>Evansella</taxon>
    </lineage>
</organism>
<keyword evidence="1" id="KW-0812">Transmembrane</keyword>
<reference evidence="4 5" key="1">
    <citation type="submission" date="2021-06" db="EMBL/GenBank/DDBJ databases">
        <title>Bacillus sp. RD4P76, an endophyte from a halophyte.</title>
        <authorList>
            <person name="Sun J.-Q."/>
        </authorList>
    </citation>
    <scope>NUCLEOTIDE SEQUENCE [LARGE SCALE GENOMIC DNA]</scope>
    <source>
        <strain evidence="4 5">CGMCC 1.15917</strain>
    </source>
</reference>
<feature type="non-terminal residue" evidence="4">
    <location>
        <position position="1"/>
    </location>
</feature>
<dbReference type="Pfam" id="PF07670">
    <property type="entry name" value="Gate"/>
    <property type="match status" value="1"/>
</dbReference>
<dbReference type="InterPro" id="IPR011640">
    <property type="entry name" value="Fe2_transport_prot_B_C"/>
</dbReference>
<keyword evidence="5" id="KW-1185">Reference proteome</keyword>
<proteinExistence type="predicted"/>
<gene>
    <name evidence="4" type="ORF">KS419_01260</name>
</gene>
<accession>A0ABS6JC21</accession>